<dbReference type="RefSeq" id="WP_068887549.1">
    <property type="nucleotide sequence ID" value="NZ_CBCRUU010000002.1"/>
</dbReference>
<proteinExistence type="predicted"/>
<dbReference type="OrthoDB" id="625456at2"/>
<dbReference type="InterPro" id="IPR023614">
    <property type="entry name" value="Porin_dom_sf"/>
</dbReference>
<keyword evidence="3" id="KW-1185">Reference proteome</keyword>
<feature type="chain" id="PRO_5008671731" evidence="1">
    <location>
        <begin position="22"/>
        <end position="394"/>
    </location>
</feature>
<feature type="signal peptide" evidence="1">
    <location>
        <begin position="1"/>
        <end position="21"/>
    </location>
</feature>
<protein>
    <submittedName>
        <fullName evidence="2">Uncharacterized protein</fullName>
    </submittedName>
</protein>
<dbReference type="STRING" id="1891224.BBP83_07710"/>
<evidence type="ECO:0000256" key="1">
    <source>
        <dbReference type="SAM" id="SignalP"/>
    </source>
</evidence>
<accession>A0A1C3CXB1</accession>
<dbReference type="EMBL" id="MBDL01000009">
    <property type="protein sequence ID" value="ODA13313.1"/>
    <property type="molecule type" value="Genomic_DNA"/>
</dbReference>
<name>A0A1C3CXB1_9GAMM</name>
<keyword evidence="1" id="KW-0732">Signal</keyword>
<dbReference type="SUPFAM" id="SSF56935">
    <property type="entry name" value="Porins"/>
    <property type="match status" value="1"/>
</dbReference>
<dbReference type="Proteomes" id="UP000186553">
    <property type="component" value="Unassembled WGS sequence"/>
</dbReference>
<sequence>MKKSILSLGLASLFFSPISFAENLAWGDIATKEGQFKVSGAVRTRFLHKDYADQAIQGTKNDDWKLSDIKLVLSYENPNWIASVDTRCYQYDSLCDAVFLKDAWAGYKFNDEQRLTAGLQFVDFGYDRLWGNSYYETILNTVGLEDIQNLGVKYRFKNEDYHLALGFYPRDGGNFKGTSKDSSRYSGNFVQADDLNEGTNIEEKNMWIGRASKKINLNKAHALKTEIGASYWHSDLENQRTGLDGTRDAWNVFALTELNAWQWLFVAGAQDIKNADDLHPQYSTIGAFDFPYQVANKAKFVVNELSYAVDKPLFKLENIKPYISYSQFLKDESGFKDSERLMAGVYFNYKAIGVQGEYIWSKNDPMTGGSGNGLAQGDSNRWNQLFYLSLGYYF</sequence>
<organism evidence="2 3">
    <name type="scientific">Acinetobacter celticus</name>
    <dbReference type="NCBI Taxonomy" id="1891224"/>
    <lineage>
        <taxon>Bacteria</taxon>
        <taxon>Pseudomonadati</taxon>
        <taxon>Pseudomonadota</taxon>
        <taxon>Gammaproteobacteria</taxon>
        <taxon>Moraxellales</taxon>
        <taxon>Moraxellaceae</taxon>
        <taxon>Acinetobacter</taxon>
    </lineage>
</organism>
<dbReference type="InterPro" id="IPR010870">
    <property type="entry name" value="Porin_O/P"/>
</dbReference>
<dbReference type="AlphaFoldDB" id="A0A1C3CXB1"/>
<dbReference type="Pfam" id="PF07396">
    <property type="entry name" value="Porin_O_P"/>
    <property type="match status" value="1"/>
</dbReference>
<gene>
    <name evidence="2" type="ORF">BBP83_07710</name>
</gene>
<reference evidence="2 3" key="1">
    <citation type="submission" date="2016-07" db="EMBL/GenBank/DDBJ databases">
        <title>Acinetobacter sp. ANC 4603.</title>
        <authorList>
            <person name="Radolfova-Krizova L."/>
            <person name="Nemec A."/>
        </authorList>
    </citation>
    <scope>NUCLEOTIDE SEQUENCE [LARGE SCALE GENOMIC DNA]</scope>
    <source>
        <strain evidence="2 3">ANC 4603</strain>
    </source>
</reference>
<comment type="caution">
    <text evidence="2">The sequence shown here is derived from an EMBL/GenBank/DDBJ whole genome shotgun (WGS) entry which is preliminary data.</text>
</comment>
<evidence type="ECO:0000313" key="3">
    <source>
        <dbReference type="Proteomes" id="UP000186553"/>
    </source>
</evidence>
<dbReference type="Gene3D" id="2.40.160.10">
    <property type="entry name" value="Porin"/>
    <property type="match status" value="1"/>
</dbReference>
<evidence type="ECO:0000313" key="2">
    <source>
        <dbReference type="EMBL" id="ODA13313.1"/>
    </source>
</evidence>